<feature type="region of interest" description="Disordered" evidence="1">
    <location>
        <begin position="31"/>
        <end position="65"/>
    </location>
</feature>
<protein>
    <submittedName>
        <fullName evidence="2">Uncharacterized protein</fullName>
    </submittedName>
</protein>
<feature type="compositionally biased region" description="Basic and acidic residues" evidence="1">
    <location>
        <begin position="42"/>
        <end position="51"/>
    </location>
</feature>
<evidence type="ECO:0000256" key="1">
    <source>
        <dbReference type="SAM" id="MobiDB-lite"/>
    </source>
</evidence>
<reference evidence="2" key="1">
    <citation type="submission" date="2019-08" db="EMBL/GenBank/DDBJ databases">
        <title>The genome of the North American firefly Photinus pyralis.</title>
        <authorList>
            <consortium name="Photinus pyralis genome working group"/>
            <person name="Fallon T.R."/>
            <person name="Sander Lower S.E."/>
            <person name="Weng J.-K."/>
        </authorList>
    </citation>
    <scope>NUCLEOTIDE SEQUENCE</scope>
    <source>
        <strain evidence="2">TRF0915ILg1</strain>
        <tissue evidence="2">Whole body</tissue>
    </source>
</reference>
<organism evidence="2 3">
    <name type="scientific">Ignelater luminosus</name>
    <name type="common">Cucubano</name>
    <name type="synonym">Pyrophorus luminosus</name>
    <dbReference type="NCBI Taxonomy" id="2038154"/>
    <lineage>
        <taxon>Eukaryota</taxon>
        <taxon>Metazoa</taxon>
        <taxon>Ecdysozoa</taxon>
        <taxon>Arthropoda</taxon>
        <taxon>Hexapoda</taxon>
        <taxon>Insecta</taxon>
        <taxon>Pterygota</taxon>
        <taxon>Neoptera</taxon>
        <taxon>Endopterygota</taxon>
        <taxon>Coleoptera</taxon>
        <taxon>Polyphaga</taxon>
        <taxon>Elateriformia</taxon>
        <taxon>Elateroidea</taxon>
        <taxon>Elateridae</taxon>
        <taxon>Agrypninae</taxon>
        <taxon>Pyrophorini</taxon>
        <taxon>Ignelater</taxon>
    </lineage>
</organism>
<accession>A0A8K0D001</accession>
<evidence type="ECO:0000313" key="2">
    <source>
        <dbReference type="EMBL" id="KAF2895519.1"/>
    </source>
</evidence>
<dbReference type="AlphaFoldDB" id="A0A8K0D001"/>
<keyword evidence="3" id="KW-1185">Reference proteome</keyword>
<evidence type="ECO:0000313" key="3">
    <source>
        <dbReference type="Proteomes" id="UP000801492"/>
    </source>
</evidence>
<comment type="caution">
    <text evidence="2">The sequence shown here is derived from an EMBL/GenBank/DDBJ whole genome shotgun (WGS) entry which is preliminary data.</text>
</comment>
<gene>
    <name evidence="2" type="ORF">ILUMI_10657</name>
</gene>
<proteinExistence type="predicted"/>
<dbReference type="Proteomes" id="UP000801492">
    <property type="component" value="Unassembled WGS sequence"/>
</dbReference>
<name>A0A8K0D001_IGNLU</name>
<sequence length="126" mass="14370">MDDLFIHLTAKREILKAIACVLKPKRKRPTSTSSILRANFTEVRKSQDARQRQAPTTLENENNENLDHLGLIENQDISTSNEVQVLAAYCMRYSKREAGHQYDSPNGYSMLIDVQSGKVLDFTTRN</sequence>
<dbReference type="EMBL" id="VTPC01005845">
    <property type="protein sequence ID" value="KAF2895519.1"/>
    <property type="molecule type" value="Genomic_DNA"/>
</dbReference>